<dbReference type="InterPro" id="IPR036291">
    <property type="entry name" value="NAD(P)-bd_dom_sf"/>
</dbReference>
<dbReference type="Pfam" id="PF02826">
    <property type="entry name" value="2-Hacid_dh_C"/>
    <property type="match status" value="1"/>
</dbReference>
<protein>
    <submittedName>
        <fullName evidence="4">2-hydroxyacid dehydrogenase</fullName>
    </submittedName>
</protein>
<evidence type="ECO:0000259" key="3">
    <source>
        <dbReference type="Pfam" id="PF02826"/>
    </source>
</evidence>
<sequence>MTHGLTIAFHGQNAANFRAGFERLIEPGHTVLDLSDDLSGPGEREAYARADVIVGIRLDDTLPAPAAARLFHAPAAGTDAIDTRRLPATTALCNCHGHEQAIAEYVFAALLQRHVPLAVADADLRQDRWTWWAGRPGALRSELGGQTLGLLGYGHIAQALAPRARAFGMRVHAANRSPVRDPQVHQAWSLTELTPFLAGLDVLVVTLPLTPQTQGLVNADLLSALPRGAWVINVGRGPVIDEAALHGALSSGHLGGAVIDTWYQYPNAERSTCAPSRLDFRTLPNVTMTPHMSGWTEGTVRRRQQTIADNIARLVRGHPLDHVVRAATPA</sequence>
<feature type="domain" description="D-isomer specific 2-hydroxyacid dehydrogenase NAD-binding" evidence="3">
    <location>
        <begin position="110"/>
        <end position="293"/>
    </location>
</feature>
<gene>
    <name evidence="4" type="ORF">AACH11_08505</name>
</gene>
<dbReference type="SUPFAM" id="SSF51735">
    <property type="entry name" value="NAD(P)-binding Rossmann-fold domains"/>
    <property type="match status" value="1"/>
</dbReference>
<dbReference type="RefSeq" id="WP_341373785.1">
    <property type="nucleotide sequence ID" value="NZ_JBBUTF010000006.1"/>
</dbReference>
<dbReference type="Gene3D" id="3.40.50.720">
    <property type="entry name" value="NAD(P)-binding Rossmann-like Domain"/>
    <property type="match status" value="2"/>
</dbReference>
<reference evidence="4 5" key="1">
    <citation type="submission" date="2024-04" db="EMBL/GenBank/DDBJ databases">
        <title>Novel species of the genus Ideonella isolated from streams.</title>
        <authorList>
            <person name="Lu H."/>
        </authorList>
    </citation>
    <scope>NUCLEOTIDE SEQUENCE [LARGE SCALE GENOMIC DNA]</scope>
    <source>
        <strain evidence="4 5">BYS139W</strain>
    </source>
</reference>
<dbReference type="Proteomes" id="UP001368500">
    <property type="component" value="Unassembled WGS sequence"/>
</dbReference>
<dbReference type="InterPro" id="IPR050223">
    <property type="entry name" value="D-isomer_2-hydroxyacid_DH"/>
</dbReference>
<keyword evidence="2" id="KW-0520">NAD</keyword>
<name>A0ABU9B7Z9_9BURK</name>
<dbReference type="PANTHER" id="PTHR10996">
    <property type="entry name" value="2-HYDROXYACID DEHYDROGENASE-RELATED"/>
    <property type="match status" value="1"/>
</dbReference>
<evidence type="ECO:0000313" key="5">
    <source>
        <dbReference type="Proteomes" id="UP001368500"/>
    </source>
</evidence>
<dbReference type="PANTHER" id="PTHR10996:SF178">
    <property type="entry name" value="2-HYDROXYACID DEHYDROGENASE YGL185C-RELATED"/>
    <property type="match status" value="1"/>
</dbReference>
<dbReference type="EMBL" id="JBBUTF010000006">
    <property type="protein sequence ID" value="MEK8026002.1"/>
    <property type="molecule type" value="Genomic_DNA"/>
</dbReference>
<accession>A0ABU9B7Z9</accession>
<evidence type="ECO:0000256" key="2">
    <source>
        <dbReference type="ARBA" id="ARBA00023027"/>
    </source>
</evidence>
<keyword evidence="1" id="KW-0560">Oxidoreductase</keyword>
<evidence type="ECO:0000313" key="4">
    <source>
        <dbReference type="EMBL" id="MEK8026002.1"/>
    </source>
</evidence>
<dbReference type="CDD" id="cd12165">
    <property type="entry name" value="2-Hacid_dh_6"/>
    <property type="match status" value="1"/>
</dbReference>
<comment type="caution">
    <text evidence="4">The sequence shown here is derived from an EMBL/GenBank/DDBJ whole genome shotgun (WGS) entry which is preliminary data.</text>
</comment>
<evidence type="ECO:0000256" key="1">
    <source>
        <dbReference type="ARBA" id="ARBA00023002"/>
    </source>
</evidence>
<proteinExistence type="predicted"/>
<keyword evidence="5" id="KW-1185">Reference proteome</keyword>
<dbReference type="PROSITE" id="PS00671">
    <property type="entry name" value="D_2_HYDROXYACID_DH_3"/>
    <property type="match status" value="1"/>
</dbReference>
<dbReference type="InterPro" id="IPR006140">
    <property type="entry name" value="D-isomer_DH_NAD-bd"/>
</dbReference>
<dbReference type="InterPro" id="IPR029753">
    <property type="entry name" value="D-isomer_DH_CS"/>
</dbReference>
<organism evidence="4 5">
    <name type="scientific">Pseudaquabacterium rugosum</name>
    <dbReference type="NCBI Taxonomy" id="2984194"/>
    <lineage>
        <taxon>Bacteria</taxon>
        <taxon>Pseudomonadati</taxon>
        <taxon>Pseudomonadota</taxon>
        <taxon>Betaproteobacteria</taxon>
        <taxon>Burkholderiales</taxon>
        <taxon>Sphaerotilaceae</taxon>
        <taxon>Pseudaquabacterium</taxon>
    </lineage>
</organism>